<reference evidence="1" key="1">
    <citation type="submission" date="2018-04" db="EMBL/GenBank/DDBJ databases">
        <title>Whole genome sequencing of Hypsizygus marmoreus.</title>
        <authorList>
            <person name="Choi I.-G."/>
            <person name="Min B."/>
            <person name="Kim J.-G."/>
            <person name="Kim S."/>
            <person name="Oh Y.-L."/>
            <person name="Kong W.-S."/>
            <person name="Park H."/>
            <person name="Jeong J."/>
            <person name="Song E.-S."/>
        </authorList>
    </citation>
    <scope>NUCLEOTIDE SEQUENCE [LARGE SCALE GENOMIC DNA]</scope>
    <source>
        <strain evidence="1">51987-8</strain>
    </source>
</reference>
<sequence>MSRSWVMGMGLSFLAKYHRSLITKGLKQSKAGKALGVNISRPTRRYFSVSLINYLANPDDVFTLLLGSAAMESRLDGDDLNPIRLPKDGLQTKK</sequence>
<dbReference type="EMBL" id="LUEZ02000136">
    <property type="protein sequence ID" value="RDB16031.1"/>
    <property type="molecule type" value="Genomic_DNA"/>
</dbReference>
<evidence type="ECO:0000313" key="1">
    <source>
        <dbReference type="EMBL" id="RDB16031.1"/>
    </source>
</evidence>
<dbReference type="Proteomes" id="UP000076154">
    <property type="component" value="Unassembled WGS sequence"/>
</dbReference>
<gene>
    <name evidence="1" type="ORF">Hypma_003442</name>
</gene>
<dbReference type="AlphaFoldDB" id="A0A369J207"/>
<accession>A0A369J207</accession>
<proteinExistence type="predicted"/>
<name>A0A369J207_HYPMA</name>
<organism evidence="1 2">
    <name type="scientific">Hypsizygus marmoreus</name>
    <name type="common">White beech mushroom</name>
    <name type="synonym">Agaricus marmoreus</name>
    <dbReference type="NCBI Taxonomy" id="39966"/>
    <lineage>
        <taxon>Eukaryota</taxon>
        <taxon>Fungi</taxon>
        <taxon>Dikarya</taxon>
        <taxon>Basidiomycota</taxon>
        <taxon>Agaricomycotina</taxon>
        <taxon>Agaricomycetes</taxon>
        <taxon>Agaricomycetidae</taxon>
        <taxon>Agaricales</taxon>
        <taxon>Tricholomatineae</taxon>
        <taxon>Lyophyllaceae</taxon>
        <taxon>Hypsizygus</taxon>
    </lineage>
</organism>
<protein>
    <submittedName>
        <fullName evidence="1">Uncharacterized protein</fullName>
    </submittedName>
</protein>
<dbReference type="InParanoid" id="A0A369J207"/>
<keyword evidence="2" id="KW-1185">Reference proteome</keyword>
<comment type="caution">
    <text evidence="1">The sequence shown here is derived from an EMBL/GenBank/DDBJ whole genome shotgun (WGS) entry which is preliminary data.</text>
</comment>
<evidence type="ECO:0000313" key="2">
    <source>
        <dbReference type="Proteomes" id="UP000076154"/>
    </source>
</evidence>